<keyword evidence="3" id="KW-0732">Signal</keyword>
<dbReference type="AlphaFoldDB" id="A0A482ZBG7"/>
<dbReference type="GO" id="GO:0005576">
    <property type="term" value="C:extracellular region"/>
    <property type="evidence" value="ECO:0007669"/>
    <property type="project" value="UniProtKB-SubCell"/>
</dbReference>
<feature type="signal peptide" evidence="3">
    <location>
        <begin position="1"/>
        <end position="19"/>
    </location>
</feature>
<protein>
    <submittedName>
        <fullName evidence="4">U24-Theraphotoxin-Ct1a_1</fullName>
    </submittedName>
</protein>
<dbReference type="Pfam" id="PF02950">
    <property type="entry name" value="Conotoxin"/>
    <property type="match status" value="1"/>
</dbReference>
<keyword evidence="2" id="KW-0964">Secreted</keyword>
<comment type="subcellular location">
    <subcellularLocation>
        <location evidence="1">Secreted</location>
    </subcellularLocation>
</comment>
<evidence type="ECO:0000256" key="2">
    <source>
        <dbReference type="ARBA" id="ARBA00022525"/>
    </source>
</evidence>
<dbReference type="GO" id="GO:0008200">
    <property type="term" value="F:ion channel inhibitor activity"/>
    <property type="evidence" value="ECO:0007669"/>
    <property type="project" value="InterPro"/>
</dbReference>
<feature type="chain" id="PRO_5019744098" evidence="3">
    <location>
        <begin position="20"/>
        <end position="110"/>
    </location>
</feature>
<accession>A0A482ZBG7</accession>
<organism evidence="4">
    <name type="scientific">Coremiocnemis tropix</name>
    <name type="common">Australian tarantula spider</name>
    <dbReference type="NCBI Taxonomy" id="1904443"/>
    <lineage>
        <taxon>Eukaryota</taxon>
        <taxon>Metazoa</taxon>
        <taxon>Ecdysozoa</taxon>
        <taxon>Arthropoda</taxon>
        <taxon>Chelicerata</taxon>
        <taxon>Arachnida</taxon>
        <taxon>Araneae</taxon>
        <taxon>Mygalomorphae</taxon>
        <taxon>Avicularoidea</taxon>
        <taxon>Theraphosidae</taxon>
        <taxon>Coremiocnemis</taxon>
    </lineage>
</organism>
<reference evidence="4" key="1">
    <citation type="submission" date="2017-03" db="EMBL/GenBank/DDBJ databases">
        <authorList>
            <person name="QRISCLOUD D."/>
        </authorList>
    </citation>
    <scope>NUCLEOTIDE SEQUENCE</scope>
</reference>
<evidence type="ECO:0000256" key="1">
    <source>
        <dbReference type="ARBA" id="ARBA00004613"/>
    </source>
</evidence>
<dbReference type="EMBL" id="HAGN01000074">
    <property type="protein sequence ID" value="SMD29496.1"/>
    <property type="molecule type" value="Transcribed_RNA"/>
</dbReference>
<proteinExistence type="predicted"/>
<dbReference type="InterPro" id="IPR004214">
    <property type="entry name" value="Conotoxin"/>
</dbReference>
<sequence>MKHYFLILLTLMVFTVALSSEESDQYADEDEMISRFMDTSSYRGEDGTCILKGDHCHNTCDCCGWTTSCRKSKSRGGHVCKSEGSSITAFNVVLKGFAAAKKAKCKVKSG</sequence>
<reference evidence="4" key="2">
    <citation type="submission" date="2019-04" db="EMBL/GenBank/DDBJ databases">
        <title>Unravelling the molecular evolution of spider venoms.</title>
        <authorList>
            <person name="Pineda S."/>
        </authorList>
    </citation>
    <scope>NUCLEOTIDE SEQUENCE</scope>
</reference>
<evidence type="ECO:0000256" key="3">
    <source>
        <dbReference type="SAM" id="SignalP"/>
    </source>
</evidence>
<evidence type="ECO:0000313" key="4">
    <source>
        <dbReference type="EMBL" id="SMD29496.1"/>
    </source>
</evidence>
<name>A0A482ZBG7_CORTR</name>